<dbReference type="Gene3D" id="3.10.50.10">
    <property type="match status" value="1"/>
</dbReference>
<evidence type="ECO:0000256" key="10">
    <source>
        <dbReference type="ARBA" id="ARBA00023326"/>
    </source>
</evidence>
<evidence type="ECO:0000259" key="12">
    <source>
        <dbReference type="PROSITE" id="PS51910"/>
    </source>
</evidence>
<comment type="similarity">
    <text evidence="3">Belongs to the glycosyl hydrolase 18 family. Chitinase class V subfamily.</text>
</comment>
<dbReference type="InterPro" id="IPR050314">
    <property type="entry name" value="Glycosyl_Hydrlase_18"/>
</dbReference>
<dbReference type="InterPro" id="IPR017853">
    <property type="entry name" value="GH"/>
</dbReference>
<evidence type="ECO:0000313" key="13">
    <source>
        <dbReference type="EMBL" id="KAK4033108.1"/>
    </source>
</evidence>
<evidence type="ECO:0000256" key="3">
    <source>
        <dbReference type="ARBA" id="ARBA00008682"/>
    </source>
</evidence>
<dbReference type="EC" id="3.2.1.14" evidence="4"/>
<dbReference type="PANTHER" id="PTHR11177:SF333">
    <property type="entry name" value="CHITINASE"/>
    <property type="match status" value="1"/>
</dbReference>
<keyword evidence="9 11" id="KW-0326">Glycosidase</keyword>
<reference evidence="14" key="1">
    <citation type="journal article" date="2023" name="Mol. Phylogenet. Evol.">
        <title>Genome-scale phylogeny and comparative genomics of the fungal order Sordariales.</title>
        <authorList>
            <person name="Hensen N."/>
            <person name="Bonometti L."/>
            <person name="Westerberg I."/>
            <person name="Brannstrom I.O."/>
            <person name="Guillou S."/>
            <person name="Cros-Aarteil S."/>
            <person name="Calhoun S."/>
            <person name="Haridas S."/>
            <person name="Kuo A."/>
            <person name="Mondo S."/>
            <person name="Pangilinan J."/>
            <person name="Riley R."/>
            <person name="LaButti K."/>
            <person name="Andreopoulos B."/>
            <person name="Lipzen A."/>
            <person name="Chen C."/>
            <person name="Yan M."/>
            <person name="Daum C."/>
            <person name="Ng V."/>
            <person name="Clum A."/>
            <person name="Steindorff A."/>
            <person name="Ohm R.A."/>
            <person name="Martin F."/>
            <person name="Silar P."/>
            <person name="Natvig D.O."/>
            <person name="Lalanne C."/>
            <person name="Gautier V."/>
            <person name="Ament-Velasquez S.L."/>
            <person name="Kruys A."/>
            <person name="Hutchinson M.I."/>
            <person name="Powell A.J."/>
            <person name="Barry K."/>
            <person name="Miller A.N."/>
            <person name="Grigoriev I.V."/>
            <person name="Debuchy R."/>
            <person name="Gladieux P."/>
            <person name="Hiltunen Thoren M."/>
            <person name="Johannesson H."/>
        </authorList>
    </citation>
    <scope>NUCLEOTIDE SEQUENCE [LARGE SCALE GENOMIC DNA]</scope>
    <source>
        <strain evidence="14">CBS 284.82</strain>
    </source>
</reference>
<dbReference type="InterPro" id="IPR029070">
    <property type="entry name" value="Chitinase_insertion_sf"/>
</dbReference>
<comment type="caution">
    <text evidence="13">The sequence shown here is derived from an EMBL/GenBank/DDBJ whole genome shotgun (WGS) entry which is preliminary data.</text>
</comment>
<evidence type="ECO:0000256" key="1">
    <source>
        <dbReference type="ARBA" id="ARBA00000822"/>
    </source>
</evidence>
<sequence length="906" mass="97324">MPPEPVLLAVWILTDEFCGTGCQEGYGGCGPSPTPSCVGGNSAMARRIGYYESWATTRPCDVVAPEDLDLTGLAHINFAFSFFDPSTIQISPMDANAASLYSRFTALKTKRQGLKTWLSIGGWSFNDATNTPNTQHAFSDMTYGFDGVDLDWEYPAADNRGGVKGDFGNFPAFLAELRASFGSGLGISATLPLSYWYLQHFDLLGMQPSVDWFNVMSYDIHGRPVAAVAPGVDPSKVVLGLGWYGRSFTLADPACNVPNGVCHFTTGGAPGQCTRSSGTLSNAEIKRVLASRAGVEAYDAAAGVRWLTWNTNQWVSYDDGVTIQQKLTLANRRCLGGIMIWALDQDDKAGSSMNDLLGIGTANGVSGAAAESYKQQLANATLQQAVASSCYWSLCGGSCTTGYFGVTEARGQVAGIQRNSVCAPGEFQTLCCAPGTSMGTCKWEGFRGVGFPCSPACSNPSAVIVARNTNSYSMNEAGQTTDLTCTGGFQAYCCVGFVPSSITNSGNLALYGRDGNGIIKRNGGWDEVCDNQRWAISKMLNGQTVFHPLNTGRGVGRAYSSWATTNQQESQRNAAYRTLVQGARSPGGDAQCELDEFPMGNLRESNGPNPQACRLVNRRANTAQGLDYKAWKWAQWRPCSRYRETTCSITDGGPPATWKFGPLNRNRGDGSGRHFINAFGFDSQTPNSLCFASYTYTEAPGTIRNTMITDHGFRVLDDDPMYGGIYRWPRQSWRIDPAPISAVRPWNQQPAVFQKRGATISGNSTGNATDPSMTCHVDLKAQDDAELDYDELLFLDMDGNPVDGRTCDVIYEEDEEETASRLRIVVDEDGNMVDVYMTDDGDGGLWPSGEDTPSASSATATAEPVTITATTMGAARPASGETTPALPASTAVTTTRLGSVVTLPPY</sequence>
<evidence type="ECO:0000256" key="6">
    <source>
        <dbReference type="ARBA" id="ARBA00022801"/>
    </source>
</evidence>
<keyword evidence="6 11" id="KW-0378">Hydrolase</keyword>
<feature type="domain" description="GH18" evidence="12">
    <location>
        <begin position="45"/>
        <end position="360"/>
    </location>
</feature>
<accession>A0AAN6P7C9</accession>
<dbReference type="InterPro" id="IPR001223">
    <property type="entry name" value="Glyco_hydro18_cat"/>
</dbReference>
<name>A0AAN6P7C9_9PEZI</name>
<dbReference type="SUPFAM" id="SSF54556">
    <property type="entry name" value="Chitinase insertion domain"/>
    <property type="match status" value="1"/>
</dbReference>
<comment type="catalytic activity">
    <reaction evidence="1">
        <text>Random endo-hydrolysis of N-acetyl-beta-D-glucosaminide (1-&gt;4)-beta-linkages in chitin and chitodextrins.</text>
        <dbReference type="EC" id="3.2.1.14"/>
    </reaction>
</comment>
<dbReference type="Proteomes" id="UP001303115">
    <property type="component" value="Unassembled WGS sequence"/>
</dbReference>
<dbReference type="PROSITE" id="PS01095">
    <property type="entry name" value="GH18_1"/>
    <property type="match status" value="1"/>
</dbReference>
<evidence type="ECO:0000256" key="7">
    <source>
        <dbReference type="ARBA" id="ARBA00023024"/>
    </source>
</evidence>
<dbReference type="EMBL" id="MU854551">
    <property type="protein sequence ID" value="KAK4033108.1"/>
    <property type="molecule type" value="Genomic_DNA"/>
</dbReference>
<keyword evidence="7" id="KW-0146">Chitin degradation</keyword>
<dbReference type="GO" id="GO:0006032">
    <property type="term" value="P:chitin catabolic process"/>
    <property type="evidence" value="ECO:0007669"/>
    <property type="project" value="UniProtKB-KW"/>
</dbReference>
<evidence type="ECO:0000256" key="9">
    <source>
        <dbReference type="ARBA" id="ARBA00023295"/>
    </source>
</evidence>
<dbReference type="PANTHER" id="PTHR11177">
    <property type="entry name" value="CHITINASE"/>
    <property type="match status" value="1"/>
</dbReference>
<dbReference type="Gene3D" id="3.20.20.80">
    <property type="entry name" value="Glycosidases"/>
    <property type="match status" value="2"/>
</dbReference>
<dbReference type="InterPro" id="IPR011583">
    <property type="entry name" value="Chitinase_II/V-like_cat"/>
</dbReference>
<dbReference type="GO" id="GO:0008061">
    <property type="term" value="F:chitin binding"/>
    <property type="evidence" value="ECO:0007669"/>
    <property type="project" value="InterPro"/>
</dbReference>
<keyword evidence="14" id="KW-1185">Reference proteome</keyword>
<dbReference type="SUPFAM" id="SSF51445">
    <property type="entry name" value="(Trans)glycosidases"/>
    <property type="match status" value="1"/>
</dbReference>
<evidence type="ECO:0000256" key="4">
    <source>
        <dbReference type="ARBA" id="ARBA00012729"/>
    </source>
</evidence>
<evidence type="ECO:0000256" key="8">
    <source>
        <dbReference type="ARBA" id="ARBA00023277"/>
    </source>
</evidence>
<dbReference type="SMART" id="SM00636">
    <property type="entry name" value="Glyco_18"/>
    <property type="match status" value="1"/>
</dbReference>
<dbReference type="Pfam" id="PF00704">
    <property type="entry name" value="Glyco_hydro_18"/>
    <property type="match status" value="1"/>
</dbReference>
<keyword evidence="10" id="KW-0624">Polysaccharide degradation</keyword>
<comment type="subcellular location">
    <subcellularLocation>
        <location evidence="2">Secreted</location>
    </subcellularLocation>
</comment>
<keyword evidence="5" id="KW-0964">Secreted</keyword>
<protein>
    <recommendedName>
        <fullName evidence="4">chitinase</fullName>
        <ecNumber evidence="4">3.2.1.14</ecNumber>
    </recommendedName>
</protein>
<gene>
    <name evidence="13" type="ORF">C8A01DRAFT_40430</name>
</gene>
<evidence type="ECO:0000256" key="2">
    <source>
        <dbReference type="ARBA" id="ARBA00004613"/>
    </source>
</evidence>
<dbReference type="GO" id="GO:0005576">
    <property type="term" value="C:extracellular region"/>
    <property type="evidence" value="ECO:0007669"/>
    <property type="project" value="UniProtKB-SubCell"/>
</dbReference>
<keyword evidence="8" id="KW-0119">Carbohydrate metabolism</keyword>
<evidence type="ECO:0000256" key="11">
    <source>
        <dbReference type="RuleBase" id="RU000489"/>
    </source>
</evidence>
<organism evidence="13 14">
    <name type="scientific">Parachaetomium inaequale</name>
    <dbReference type="NCBI Taxonomy" id="2588326"/>
    <lineage>
        <taxon>Eukaryota</taxon>
        <taxon>Fungi</taxon>
        <taxon>Dikarya</taxon>
        <taxon>Ascomycota</taxon>
        <taxon>Pezizomycotina</taxon>
        <taxon>Sordariomycetes</taxon>
        <taxon>Sordariomycetidae</taxon>
        <taxon>Sordariales</taxon>
        <taxon>Chaetomiaceae</taxon>
        <taxon>Parachaetomium</taxon>
    </lineage>
</organism>
<dbReference type="AlphaFoldDB" id="A0AAN6P7C9"/>
<evidence type="ECO:0000313" key="14">
    <source>
        <dbReference type="Proteomes" id="UP001303115"/>
    </source>
</evidence>
<dbReference type="GO" id="GO:0000272">
    <property type="term" value="P:polysaccharide catabolic process"/>
    <property type="evidence" value="ECO:0007669"/>
    <property type="project" value="UniProtKB-KW"/>
</dbReference>
<dbReference type="GO" id="GO:0008843">
    <property type="term" value="F:endochitinase activity"/>
    <property type="evidence" value="ECO:0007669"/>
    <property type="project" value="UniProtKB-EC"/>
</dbReference>
<dbReference type="InterPro" id="IPR001579">
    <property type="entry name" value="Glyco_hydro_18_chit_AS"/>
</dbReference>
<evidence type="ECO:0000256" key="5">
    <source>
        <dbReference type="ARBA" id="ARBA00022525"/>
    </source>
</evidence>
<proteinExistence type="inferred from homology"/>
<dbReference type="PROSITE" id="PS51910">
    <property type="entry name" value="GH18_2"/>
    <property type="match status" value="1"/>
</dbReference>